<dbReference type="Pfam" id="PF04397">
    <property type="entry name" value="LytTR"/>
    <property type="match status" value="1"/>
</dbReference>
<dbReference type="Pfam" id="PF00072">
    <property type="entry name" value="Response_reg"/>
    <property type="match status" value="1"/>
</dbReference>
<dbReference type="GO" id="GO:0006355">
    <property type="term" value="P:regulation of DNA-templated transcription"/>
    <property type="evidence" value="ECO:0007669"/>
    <property type="project" value="TreeGrafter"/>
</dbReference>
<keyword evidence="2" id="KW-0597">Phosphoprotein</keyword>
<feature type="domain" description="Response regulatory" evidence="3">
    <location>
        <begin position="7"/>
        <end position="118"/>
    </location>
</feature>
<dbReference type="InterPro" id="IPR007492">
    <property type="entry name" value="LytTR_DNA-bd_dom"/>
</dbReference>
<evidence type="ECO:0000313" key="5">
    <source>
        <dbReference type="EMBL" id="MBD2767261.1"/>
    </source>
</evidence>
<feature type="modified residue" description="4-aspartylphosphate" evidence="2">
    <location>
        <position position="58"/>
    </location>
</feature>
<dbReference type="InterPro" id="IPR001789">
    <property type="entry name" value="Sig_transdc_resp-reg_receiver"/>
</dbReference>
<dbReference type="GO" id="GO:0032993">
    <property type="term" value="C:protein-DNA complex"/>
    <property type="evidence" value="ECO:0007669"/>
    <property type="project" value="TreeGrafter"/>
</dbReference>
<dbReference type="PANTHER" id="PTHR48111:SF17">
    <property type="entry name" value="TRANSCRIPTIONAL REGULATORY PROTEIN YPDB"/>
    <property type="match status" value="1"/>
</dbReference>
<gene>
    <name evidence="5" type="ORF">IC235_05090</name>
</gene>
<dbReference type="InterPro" id="IPR039420">
    <property type="entry name" value="WalR-like"/>
</dbReference>
<dbReference type="PROSITE" id="PS50930">
    <property type="entry name" value="HTH_LYTTR"/>
    <property type="match status" value="1"/>
</dbReference>
<dbReference type="EMBL" id="JACXAD010000004">
    <property type="protein sequence ID" value="MBD2767261.1"/>
    <property type="molecule type" value="Genomic_DNA"/>
</dbReference>
<feature type="domain" description="HTH LytTR-type" evidence="4">
    <location>
        <begin position="137"/>
        <end position="234"/>
    </location>
</feature>
<evidence type="ECO:0000259" key="3">
    <source>
        <dbReference type="PROSITE" id="PS50110"/>
    </source>
</evidence>
<dbReference type="SMART" id="SM00448">
    <property type="entry name" value="REC"/>
    <property type="match status" value="1"/>
</dbReference>
<comment type="caution">
    <text evidence="5">The sequence shown here is derived from an EMBL/GenBank/DDBJ whole genome shotgun (WGS) entry which is preliminary data.</text>
</comment>
<dbReference type="GO" id="GO:0005829">
    <property type="term" value="C:cytosol"/>
    <property type="evidence" value="ECO:0007669"/>
    <property type="project" value="TreeGrafter"/>
</dbReference>
<dbReference type="PROSITE" id="PS50110">
    <property type="entry name" value="RESPONSE_REGULATORY"/>
    <property type="match status" value="1"/>
</dbReference>
<protein>
    <submittedName>
        <fullName evidence="5">Response regulator transcription factor</fullName>
    </submittedName>
</protein>
<evidence type="ECO:0000256" key="1">
    <source>
        <dbReference type="ARBA" id="ARBA00023125"/>
    </source>
</evidence>
<organism evidence="5 6">
    <name type="scientific">Hymenobacter montanus</name>
    <dbReference type="NCBI Taxonomy" id="2771359"/>
    <lineage>
        <taxon>Bacteria</taxon>
        <taxon>Pseudomonadati</taxon>
        <taxon>Bacteroidota</taxon>
        <taxon>Cytophagia</taxon>
        <taxon>Cytophagales</taxon>
        <taxon>Hymenobacteraceae</taxon>
        <taxon>Hymenobacter</taxon>
    </lineage>
</organism>
<dbReference type="GO" id="GO:0000976">
    <property type="term" value="F:transcription cis-regulatory region binding"/>
    <property type="evidence" value="ECO:0007669"/>
    <property type="project" value="TreeGrafter"/>
</dbReference>
<keyword evidence="6" id="KW-1185">Reference proteome</keyword>
<name>A0A927GIN4_9BACT</name>
<dbReference type="SUPFAM" id="SSF52172">
    <property type="entry name" value="CheY-like"/>
    <property type="match status" value="1"/>
</dbReference>
<dbReference type="Gene3D" id="3.40.50.2300">
    <property type="match status" value="1"/>
</dbReference>
<evidence type="ECO:0000259" key="4">
    <source>
        <dbReference type="PROSITE" id="PS50930"/>
    </source>
</evidence>
<dbReference type="InterPro" id="IPR011006">
    <property type="entry name" value="CheY-like_superfamily"/>
</dbReference>
<accession>A0A927GIN4</accession>
<evidence type="ECO:0000313" key="6">
    <source>
        <dbReference type="Proteomes" id="UP000612233"/>
    </source>
</evidence>
<dbReference type="GO" id="GO:0000156">
    <property type="term" value="F:phosphorelay response regulator activity"/>
    <property type="evidence" value="ECO:0007669"/>
    <property type="project" value="TreeGrafter"/>
</dbReference>
<proteinExistence type="predicted"/>
<dbReference type="PANTHER" id="PTHR48111">
    <property type="entry name" value="REGULATOR OF RPOS"/>
    <property type="match status" value="1"/>
</dbReference>
<dbReference type="SMART" id="SM00850">
    <property type="entry name" value="LytTR"/>
    <property type="match status" value="1"/>
</dbReference>
<dbReference type="RefSeq" id="WP_191004084.1">
    <property type="nucleotide sequence ID" value="NZ_JACXAD010000004.1"/>
</dbReference>
<sequence>MAETLTQILLVDDEPLAREVLERYVGTRPDLRLAGSCANAYEALAVLRQTPVDIMCCDIKMPEVDGFALIRSLPQPPRIILTTAYAEYALPSYDLGVVDYLLKPIALNRFLKALDRALLVPPAAPIAPPPRRPLDYLFFKVDKAFRKVFVQDIAFIEACGNYVKVHMTGGEALLVPGKISALAATLDDAGFVRVHKSYLVALANIRQVEGSLIQLGRATVPLSESYRAAFLARL</sequence>
<dbReference type="Gene3D" id="2.40.50.1020">
    <property type="entry name" value="LytTr DNA-binding domain"/>
    <property type="match status" value="1"/>
</dbReference>
<keyword evidence="1" id="KW-0238">DNA-binding</keyword>
<dbReference type="AlphaFoldDB" id="A0A927GIN4"/>
<evidence type="ECO:0000256" key="2">
    <source>
        <dbReference type="PROSITE-ProRule" id="PRU00169"/>
    </source>
</evidence>
<dbReference type="Proteomes" id="UP000612233">
    <property type="component" value="Unassembled WGS sequence"/>
</dbReference>
<reference evidence="5" key="1">
    <citation type="submission" date="2020-09" db="EMBL/GenBank/DDBJ databases">
        <authorList>
            <person name="Kim M.K."/>
        </authorList>
    </citation>
    <scope>NUCLEOTIDE SEQUENCE</scope>
    <source>
        <strain evidence="5">BT664</strain>
    </source>
</reference>